<dbReference type="Gene3D" id="2.60.450.20">
    <property type="match status" value="1"/>
</dbReference>
<name>A0A1G8Q1R5_9NOCA</name>
<dbReference type="OrthoDB" id="4484716at2"/>
<reference evidence="3 4" key="1">
    <citation type="submission" date="2016-10" db="EMBL/GenBank/DDBJ databases">
        <authorList>
            <person name="de Groot N.N."/>
        </authorList>
    </citation>
    <scope>NUCLEOTIDE SEQUENCE [LARGE SCALE GENOMIC DNA]</scope>
    <source>
        <strain evidence="3 4">DSM 44892</strain>
    </source>
</reference>
<dbReference type="PANTHER" id="PTHR13361:SF1">
    <property type="entry name" value="WW DOMAIN-BINDING PROTEIN 11"/>
    <property type="match status" value="1"/>
</dbReference>
<evidence type="ECO:0000256" key="2">
    <source>
        <dbReference type="SAM" id="SignalP"/>
    </source>
</evidence>
<dbReference type="Pfam" id="PF14414">
    <property type="entry name" value="WHH"/>
    <property type="match status" value="1"/>
</dbReference>
<evidence type="ECO:0000256" key="1">
    <source>
        <dbReference type="SAM" id="MobiDB-lite"/>
    </source>
</evidence>
<dbReference type="Proteomes" id="UP000183263">
    <property type="component" value="Unassembled WGS sequence"/>
</dbReference>
<feature type="compositionally biased region" description="Pro residues" evidence="1">
    <location>
        <begin position="184"/>
        <end position="198"/>
    </location>
</feature>
<protein>
    <submittedName>
        <fullName evidence="3">A nuclease of the HNH/ENDO VII superfamily with conserved WHH</fullName>
    </submittedName>
</protein>
<dbReference type="EMBL" id="FNDN01000014">
    <property type="protein sequence ID" value="SDI98663.1"/>
    <property type="molecule type" value="Genomic_DNA"/>
</dbReference>
<sequence length="875" mass="91449">MRGHTLRRWAATALTGAALTITTTGTLALAAPSTAAAAAETPAQRCQRETAQWNTAYETAWRAANPGNPGPPPPNPAPYVCIDPGEQPTTTPPPIPTLGPAPTGENNGTGIAVHAGTAGDVGTGEDLVPTTPPGVQAPASTPADIPAVLPLPIAPPPLAAPPTGEHPLTDPTPVTNDPVAAPDAAPPPGVVTPVPPPVRESTTTNEDHALGEPGRDRKPELLLIAAAALGLAARPRQHRTPESLLSQTVGTLARPIMAYAPGDTSRLVIPEELGGLRTFFLIHDPTSPHEAEIATPPIPHGGTLRINPDGTASILDAHGTETDRMAAPWAYDTHGNPIPTHYIVRNGKLIQQVHADHNTAYPILADPDKTVVEADGSVTEEYADGAWINRKPLEGGDVLVTTPEGMPYVEHPDGSHTTTGYDLNTGAPTTTTYDSGGGFDQAYTEYPDGAWTATVGGDDGSRTTYYPDSTPETVYPDGSKATITYGDDGSETLRGFNPDQTRSFEETTYPDGAWVRKDYLPDGGFDMHYPDAPSERFDPDGTRTARIDGNFVRFNEAGEVVSSQSAAEKATADWFDQAGAAVAGSARLMSNLQGHGGIDGYRDAAAQIGDAGLTVGQALVSYRRDPAGALTETGRVVLRIDELVEYGPAYWRQMLALDGAAALAGGGTGGASARSTLIADRAARIAQQQAARAAAPTTAAAEAAAAEAVARAAAERALVLGAGTTDATAFAAQAARISLTAEQAEAALQAGRELVGSPRALPNSRYAGDYYPLAEKDPPLAAKYPNGVYITPQGFPDFSPYAVATVRLDQIGPTRPGDFARANAQAGIPRTPRGWVWHHVEDAHTLHLIPRDLHIEVSHHGGWSRMINVLMKGTT</sequence>
<keyword evidence="4" id="KW-1185">Reference proteome</keyword>
<dbReference type="PANTHER" id="PTHR13361">
    <property type="entry name" value="WW DOMAIN-BINDING PROTEIN 11"/>
    <property type="match status" value="1"/>
</dbReference>
<feature type="signal peptide" evidence="2">
    <location>
        <begin position="1"/>
        <end position="30"/>
    </location>
</feature>
<feature type="region of interest" description="Disordered" evidence="1">
    <location>
        <begin position="154"/>
        <end position="217"/>
    </location>
</feature>
<dbReference type="RefSeq" id="WP_072739602.1">
    <property type="nucleotide sequence ID" value="NZ_CP048814.1"/>
</dbReference>
<dbReference type="InterPro" id="IPR032869">
    <property type="entry name" value="WHH_dom_containing"/>
</dbReference>
<feature type="compositionally biased region" description="Basic and acidic residues" evidence="1">
    <location>
        <begin position="205"/>
        <end position="217"/>
    </location>
</feature>
<proteinExistence type="predicted"/>
<dbReference type="AlphaFoldDB" id="A0A1G8Q1R5"/>
<feature type="region of interest" description="Disordered" evidence="1">
    <location>
        <begin position="62"/>
        <end position="93"/>
    </location>
</feature>
<feature type="compositionally biased region" description="Pro residues" evidence="1">
    <location>
        <begin position="68"/>
        <end position="77"/>
    </location>
</feature>
<accession>A0A1G8Q1R5</accession>
<feature type="compositionally biased region" description="Low complexity" evidence="1">
    <location>
        <begin position="173"/>
        <end position="183"/>
    </location>
</feature>
<organism evidence="3 4">
    <name type="scientific">Rhodococcus triatomae</name>
    <dbReference type="NCBI Taxonomy" id="300028"/>
    <lineage>
        <taxon>Bacteria</taxon>
        <taxon>Bacillati</taxon>
        <taxon>Actinomycetota</taxon>
        <taxon>Actinomycetes</taxon>
        <taxon>Mycobacteriales</taxon>
        <taxon>Nocardiaceae</taxon>
        <taxon>Rhodococcus</taxon>
    </lineage>
</organism>
<evidence type="ECO:0000313" key="3">
    <source>
        <dbReference type="EMBL" id="SDI98663.1"/>
    </source>
</evidence>
<evidence type="ECO:0000313" key="4">
    <source>
        <dbReference type="Proteomes" id="UP000183263"/>
    </source>
</evidence>
<keyword evidence="2" id="KW-0732">Signal</keyword>
<dbReference type="InterPro" id="IPR047002">
    <property type="entry name" value="Tcp10_C_sf"/>
</dbReference>
<gene>
    <name evidence="3" type="ORF">SAMN05444695_11447</name>
</gene>
<feature type="chain" id="PRO_5010346854" evidence="2">
    <location>
        <begin position="31"/>
        <end position="875"/>
    </location>
</feature>